<feature type="transmembrane region" description="Helical" evidence="2">
    <location>
        <begin position="70"/>
        <end position="92"/>
    </location>
</feature>
<proteinExistence type="predicted"/>
<dbReference type="Pfam" id="PF01554">
    <property type="entry name" value="MatE"/>
    <property type="match status" value="1"/>
</dbReference>
<evidence type="ECO:0000256" key="1">
    <source>
        <dbReference type="ARBA" id="ARBA00022448"/>
    </source>
</evidence>
<dbReference type="InterPro" id="IPR050222">
    <property type="entry name" value="MATE_MdtK"/>
</dbReference>
<gene>
    <name evidence="3" type="ORF">METZ01_LOCUS234225</name>
</gene>
<feature type="non-terminal residue" evidence="3">
    <location>
        <position position="128"/>
    </location>
</feature>
<accession>A0A382H4L5</accession>
<keyword evidence="2" id="KW-1133">Transmembrane helix</keyword>
<feature type="transmembrane region" description="Helical" evidence="2">
    <location>
        <begin position="27"/>
        <end position="50"/>
    </location>
</feature>
<keyword evidence="2" id="KW-0472">Membrane</keyword>
<dbReference type="AlphaFoldDB" id="A0A382H4L5"/>
<sequence>MVVSQGAFAVMIFTDRYFMSLISPTHMAASLGGGVASFFCMSLFIGILSYANALVAQYYGKKELEKCTRVVTQGLVLCLGFVPMLLIIGYFVGSLFSMMGHTAELEVLERKYFYILIFGSGIGLIKTC</sequence>
<dbReference type="EMBL" id="UINC01058749">
    <property type="protein sequence ID" value="SVB81371.1"/>
    <property type="molecule type" value="Genomic_DNA"/>
</dbReference>
<evidence type="ECO:0000256" key="2">
    <source>
        <dbReference type="SAM" id="Phobius"/>
    </source>
</evidence>
<dbReference type="GO" id="GO:0042910">
    <property type="term" value="F:xenobiotic transmembrane transporter activity"/>
    <property type="evidence" value="ECO:0007669"/>
    <property type="project" value="InterPro"/>
</dbReference>
<dbReference type="PANTHER" id="PTHR43298">
    <property type="entry name" value="MULTIDRUG RESISTANCE PROTEIN NORM-RELATED"/>
    <property type="match status" value="1"/>
</dbReference>
<keyword evidence="2" id="KW-0812">Transmembrane</keyword>
<protein>
    <recommendedName>
        <fullName evidence="4">Polysaccharide biosynthesis protein C-terminal domain-containing protein</fullName>
    </recommendedName>
</protein>
<name>A0A382H4L5_9ZZZZ</name>
<dbReference type="GO" id="GO:0015297">
    <property type="term" value="F:antiporter activity"/>
    <property type="evidence" value="ECO:0007669"/>
    <property type="project" value="InterPro"/>
</dbReference>
<keyword evidence="1" id="KW-0813">Transport</keyword>
<dbReference type="PANTHER" id="PTHR43298:SF2">
    <property type="entry name" value="FMN_FAD EXPORTER YEEO-RELATED"/>
    <property type="match status" value="1"/>
</dbReference>
<dbReference type="InterPro" id="IPR002528">
    <property type="entry name" value="MATE_fam"/>
</dbReference>
<dbReference type="GO" id="GO:0005886">
    <property type="term" value="C:plasma membrane"/>
    <property type="evidence" value="ECO:0007669"/>
    <property type="project" value="TreeGrafter"/>
</dbReference>
<evidence type="ECO:0008006" key="4">
    <source>
        <dbReference type="Google" id="ProtNLM"/>
    </source>
</evidence>
<evidence type="ECO:0000313" key="3">
    <source>
        <dbReference type="EMBL" id="SVB81371.1"/>
    </source>
</evidence>
<organism evidence="3">
    <name type="scientific">marine metagenome</name>
    <dbReference type="NCBI Taxonomy" id="408172"/>
    <lineage>
        <taxon>unclassified sequences</taxon>
        <taxon>metagenomes</taxon>
        <taxon>ecological metagenomes</taxon>
    </lineage>
</organism>
<reference evidence="3" key="1">
    <citation type="submission" date="2018-05" db="EMBL/GenBank/DDBJ databases">
        <authorList>
            <person name="Lanie J.A."/>
            <person name="Ng W.-L."/>
            <person name="Kazmierczak K.M."/>
            <person name="Andrzejewski T.M."/>
            <person name="Davidsen T.M."/>
            <person name="Wayne K.J."/>
            <person name="Tettelin H."/>
            <person name="Glass J.I."/>
            <person name="Rusch D."/>
            <person name="Podicherti R."/>
            <person name="Tsui H.-C.T."/>
            <person name="Winkler M.E."/>
        </authorList>
    </citation>
    <scope>NUCLEOTIDE SEQUENCE</scope>
</reference>